<comment type="similarity">
    <text evidence="1 5">Belongs to the bacterial ribosomal protein bL33 family.</text>
</comment>
<comment type="caution">
    <text evidence="6">The sequence shown here is derived from an EMBL/GenBank/DDBJ whole genome shotgun (WGS) entry which is preliminary data.</text>
</comment>
<evidence type="ECO:0000313" key="7">
    <source>
        <dbReference type="Proteomes" id="UP000231371"/>
    </source>
</evidence>
<organism evidence="6 7">
    <name type="scientific">Candidatus Shapirobacteria bacterium CG11_big_fil_rev_8_21_14_0_20_40_12</name>
    <dbReference type="NCBI Taxonomy" id="1974889"/>
    <lineage>
        <taxon>Bacteria</taxon>
        <taxon>Candidatus Shapironibacteriota</taxon>
    </lineage>
</organism>
<dbReference type="GO" id="GO:0006412">
    <property type="term" value="P:translation"/>
    <property type="evidence" value="ECO:0007669"/>
    <property type="project" value="UniProtKB-UniRule"/>
</dbReference>
<evidence type="ECO:0000313" key="6">
    <source>
        <dbReference type="EMBL" id="PIQ70283.1"/>
    </source>
</evidence>
<keyword evidence="3 5" id="KW-0687">Ribonucleoprotein</keyword>
<proteinExistence type="inferred from homology"/>
<dbReference type="GO" id="GO:0005840">
    <property type="term" value="C:ribosome"/>
    <property type="evidence" value="ECO:0007669"/>
    <property type="project" value="UniProtKB-KW"/>
</dbReference>
<evidence type="ECO:0000256" key="1">
    <source>
        <dbReference type="ARBA" id="ARBA00007596"/>
    </source>
</evidence>
<dbReference type="NCBIfam" id="TIGR01023">
    <property type="entry name" value="rpmG_bact"/>
    <property type="match status" value="1"/>
</dbReference>
<name>A0A2H0KI86_9BACT</name>
<gene>
    <name evidence="5 6" type="primary">rpmG</name>
    <name evidence="6" type="ORF">COV89_01215</name>
</gene>
<sequence>MAKTQREMLGLACSVCKQLNYIISKNKTNVPDKLTLKKFCKWCKKATDHKETTKFK</sequence>
<dbReference type="HAMAP" id="MF_00294">
    <property type="entry name" value="Ribosomal_bL33"/>
    <property type="match status" value="1"/>
</dbReference>
<dbReference type="GO" id="GO:0005737">
    <property type="term" value="C:cytoplasm"/>
    <property type="evidence" value="ECO:0007669"/>
    <property type="project" value="UniProtKB-ARBA"/>
</dbReference>
<dbReference type="GO" id="GO:1990904">
    <property type="term" value="C:ribonucleoprotein complex"/>
    <property type="evidence" value="ECO:0007669"/>
    <property type="project" value="UniProtKB-KW"/>
</dbReference>
<dbReference type="InterPro" id="IPR038584">
    <property type="entry name" value="Ribosomal_bL33_sf"/>
</dbReference>
<dbReference type="Gene3D" id="2.20.28.120">
    <property type="entry name" value="Ribosomal protein L33"/>
    <property type="match status" value="1"/>
</dbReference>
<evidence type="ECO:0000256" key="2">
    <source>
        <dbReference type="ARBA" id="ARBA00022980"/>
    </source>
</evidence>
<dbReference type="PANTHER" id="PTHR43168">
    <property type="entry name" value="50S RIBOSOMAL PROTEIN L33, CHLOROPLASTIC"/>
    <property type="match status" value="1"/>
</dbReference>
<dbReference type="NCBIfam" id="NF001764">
    <property type="entry name" value="PRK00504.1"/>
    <property type="match status" value="1"/>
</dbReference>
<dbReference type="InterPro" id="IPR001705">
    <property type="entry name" value="Ribosomal_bL33"/>
</dbReference>
<dbReference type="Proteomes" id="UP000231371">
    <property type="component" value="Unassembled WGS sequence"/>
</dbReference>
<reference evidence="6 7" key="1">
    <citation type="submission" date="2017-09" db="EMBL/GenBank/DDBJ databases">
        <title>Depth-based differentiation of microbial function through sediment-hosted aquifers and enrichment of novel symbionts in the deep terrestrial subsurface.</title>
        <authorList>
            <person name="Probst A.J."/>
            <person name="Ladd B."/>
            <person name="Jarett J.K."/>
            <person name="Geller-Mcgrath D.E."/>
            <person name="Sieber C.M."/>
            <person name="Emerson J.B."/>
            <person name="Anantharaman K."/>
            <person name="Thomas B.C."/>
            <person name="Malmstrom R."/>
            <person name="Stieglmeier M."/>
            <person name="Klingl A."/>
            <person name="Woyke T."/>
            <person name="Ryan C.M."/>
            <person name="Banfield J.F."/>
        </authorList>
    </citation>
    <scope>NUCLEOTIDE SEQUENCE [LARGE SCALE GENOMIC DNA]</scope>
    <source>
        <strain evidence="6">CG11_big_fil_rev_8_21_14_0_20_40_12</strain>
    </source>
</reference>
<evidence type="ECO:0000256" key="5">
    <source>
        <dbReference type="HAMAP-Rule" id="MF_00294"/>
    </source>
</evidence>
<evidence type="ECO:0000256" key="4">
    <source>
        <dbReference type="ARBA" id="ARBA00035176"/>
    </source>
</evidence>
<dbReference type="PANTHER" id="PTHR43168:SF2">
    <property type="entry name" value="LARGE RIBOSOMAL SUBUNIT PROTEIN BL33C"/>
    <property type="match status" value="1"/>
</dbReference>
<dbReference type="SUPFAM" id="SSF57829">
    <property type="entry name" value="Zn-binding ribosomal proteins"/>
    <property type="match status" value="1"/>
</dbReference>
<evidence type="ECO:0000256" key="3">
    <source>
        <dbReference type="ARBA" id="ARBA00023274"/>
    </source>
</evidence>
<dbReference type="Pfam" id="PF00471">
    <property type="entry name" value="Ribosomal_L33"/>
    <property type="match status" value="1"/>
</dbReference>
<protein>
    <recommendedName>
        <fullName evidence="4 5">Large ribosomal subunit protein bL33</fullName>
    </recommendedName>
</protein>
<dbReference type="InterPro" id="IPR011332">
    <property type="entry name" value="Ribosomal_zn-bd"/>
</dbReference>
<keyword evidence="2 5" id="KW-0689">Ribosomal protein</keyword>
<dbReference type="AlphaFoldDB" id="A0A2H0KI86"/>
<dbReference type="EMBL" id="PCVI01000021">
    <property type="protein sequence ID" value="PIQ70283.1"/>
    <property type="molecule type" value="Genomic_DNA"/>
</dbReference>
<dbReference type="NCBIfam" id="NF001860">
    <property type="entry name" value="PRK00595.1"/>
    <property type="match status" value="1"/>
</dbReference>
<accession>A0A2H0KI86</accession>
<dbReference type="GO" id="GO:0003735">
    <property type="term" value="F:structural constituent of ribosome"/>
    <property type="evidence" value="ECO:0007669"/>
    <property type="project" value="InterPro"/>
</dbReference>